<dbReference type="EMBL" id="AKIJ01000004">
    <property type="protein sequence ID" value="KFG25875.1"/>
    <property type="molecule type" value="Genomic_DNA"/>
</dbReference>
<comment type="caution">
    <text evidence="2">The sequence shown here is derived from an EMBL/GenBank/DDBJ whole genome shotgun (WGS) entry which is preliminary data.</text>
</comment>
<protein>
    <submittedName>
        <fullName evidence="2">Uncharacterized protein</fullName>
    </submittedName>
</protein>
<reference evidence="2 3" key="1">
    <citation type="journal article" date="2014" name="Genome Announc.">
        <title>Genome Sequence of the Microsporidian Species Nematocida sp1 Strain ERTm6 (ATCC PRA-372).</title>
        <authorList>
            <person name="Bakowski M.A."/>
            <person name="Priest M."/>
            <person name="Young S."/>
            <person name="Cuomo C.A."/>
            <person name="Troemel E.R."/>
        </authorList>
    </citation>
    <scope>NUCLEOTIDE SEQUENCE [LARGE SCALE GENOMIC DNA]</scope>
    <source>
        <strain evidence="2 3">ERTm6</strain>
    </source>
</reference>
<dbReference type="Proteomes" id="UP000054524">
    <property type="component" value="Unassembled WGS sequence"/>
</dbReference>
<dbReference type="GeneID" id="77676836"/>
<dbReference type="HOGENOM" id="CLU_664095_0_0_1"/>
<accession>A0A086J157</accession>
<organism evidence="2 3">
    <name type="scientific">Nematocida ausubeli (strain ATCC PRA-371 / ERTm2)</name>
    <name type="common">Nematode killer fungus</name>
    <dbReference type="NCBI Taxonomy" id="1913371"/>
    <lineage>
        <taxon>Eukaryota</taxon>
        <taxon>Fungi</taxon>
        <taxon>Fungi incertae sedis</taxon>
        <taxon>Microsporidia</taxon>
        <taxon>Nematocida</taxon>
    </lineage>
</organism>
<feature type="region of interest" description="Disordered" evidence="1">
    <location>
        <begin position="187"/>
        <end position="215"/>
    </location>
</feature>
<sequence>MEGGLKPRYAQEKYKVRKMSALWEENAEGDENAAAPSVNKNNKSSKKNVAVETDYVHTKKIQEIIEKLEKSKEINFQSRQIDERSGFLPYAQIHRKNSKSPLDESDEISCCRKNAENKIKSGFKIEPPHTGLDQQRNLQRVETHSFNEMVESTPVINQMKNILESIAMLLNRAAMRETIEDLQTPVPEKELKENTPRKDIKTPAQSSTHIKAAKSKDDPLIIKKKRAQEKAHLLLQKMAISENEKRKSQFCFYRISNIPPISCAVAKMHYIWSTIANIPYKDTGLMIMLSNTEAQLAVTNKSASKLEAIIDSYRKSNVDAVLSGPLSDPLEHSKYSKEKILDLLVEKAKKHLEHLPKEMKNVYMLYNKVAKSKDAKDFYHKIKSMMQ</sequence>
<name>A0A086J157_NEMA1</name>
<keyword evidence="3" id="KW-1185">Reference proteome</keyword>
<feature type="compositionally biased region" description="Basic and acidic residues" evidence="1">
    <location>
        <begin position="187"/>
        <end position="201"/>
    </location>
</feature>
<feature type="region of interest" description="Disordered" evidence="1">
    <location>
        <begin position="26"/>
        <end position="46"/>
    </location>
</feature>
<evidence type="ECO:0000313" key="3">
    <source>
        <dbReference type="Proteomes" id="UP000054524"/>
    </source>
</evidence>
<evidence type="ECO:0000256" key="1">
    <source>
        <dbReference type="SAM" id="MobiDB-lite"/>
    </source>
</evidence>
<evidence type="ECO:0000313" key="2">
    <source>
        <dbReference type="EMBL" id="KFG25875.1"/>
    </source>
</evidence>
<gene>
    <name evidence="2" type="ORF">NESG_01863</name>
</gene>
<feature type="compositionally biased region" description="Low complexity" evidence="1">
    <location>
        <begin position="32"/>
        <end position="46"/>
    </location>
</feature>
<dbReference type="RefSeq" id="XP_052904430.1">
    <property type="nucleotide sequence ID" value="XM_053049480.1"/>
</dbReference>
<dbReference type="AlphaFoldDB" id="A0A086J157"/>
<proteinExistence type="predicted"/>